<accession>A0A1N6X1A3</accession>
<dbReference type="PANTHER" id="PTHR35566:SF1">
    <property type="entry name" value="TYPE VI SECRETION SYSTEM BASEPLATE COMPONENT TSSK1"/>
    <property type="match status" value="1"/>
</dbReference>
<dbReference type="Proteomes" id="UP000186895">
    <property type="component" value="Unassembled WGS sequence"/>
</dbReference>
<organism evidence="1 2">
    <name type="scientific">Marinobacterium stanieri</name>
    <dbReference type="NCBI Taxonomy" id="49186"/>
    <lineage>
        <taxon>Bacteria</taxon>
        <taxon>Pseudomonadati</taxon>
        <taxon>Pseudomonadota</taxon>
        <taxon>Gammaproteobacteria</taxon>
        <taxon>Oceanospirillales</taxon>
        <taxon>Oceanospirillaceae</taxon>
        <taxon>Marinobacterium</taxon>
    </lineage>
</organism>
<dbReference type="AlphaFoldDB" id="A0A1N6X1A3"/>
<keyword evidence="2" id="KW-1185">Reference proteome</keyword>
<dbReference type="RefSeq" id="WP_076465832.1">
    <property type="nucleotide sequence ID" value="NZ_FTMN01000012.1"/>
</dbReference>
<protein>
    <submittedName>
        <fullName evidence="1">Type VI secretion system protein ImpJ</fullName>
    </submittedName>
</protein>
<dbReference type="STRING" id="49186.SAMN05421647_11268"/>
<dbReference type="Pfam" id="PF05936">
    <property type="entry name" value="T6SS_VasE"/>
    <property type="match status" value="1"/>
</dbReference>
<name>A0A1N6X1A3_9GAMM</name>
<gene>
    <name evidence="1" type="ORF">SAMN05421647_11268</name>
</gene>
<dbReference type="PANTHER" id="PTHR35566">
    <property type="entry name" value="BLR3599 PROTEIN"/>
    <property type="match status" value="1"/>
</dbReference>
<sequence>MSWHRKVAWLEGMFIRPQHFQQQDRYLEQMFSETRAQLHPYGWGVSALEFDDSALRLGKVVIRKCRAIMPDGSLIVIPAEDDVPEPLELTVEDEGSLVYLATPIWRAGTKDIDRQVQADTNARYRISSLEVPDVVAGSSTLADIEVAGKKTHLLPAREYHHQFTGIPVARIRSVKNQSVELDENYVAPTLNAMHSTLISKVLNEVHGLTQMRIMALADRLNSAAGGGSVEVADFLLLQLLNRQEPLLEHYTKTDHLHPAELYRVLVQYAGELATFTAEGKKLRGRPVYQHEDLQQTFEAFEAVLQQPLGTMLDQNAIKIELEEKGYGIRVGYIPETESESLFVLCVRADMPREDLRSLLPAQAKIGPLEQITSLVNRQLPGVRLEPLPVAPRQIPYYNGAVYFELATQGVLWQQICESRGLALHIGSQFPGIQLELWAIK</sequence>
<dbReference type="NCBIfam" id="TIGR03353">
    <property type="entry name" value="VI_chp_4"/>
    <property type="match status" value="1"/>
</dbReference>
<proteinExistence type="predicted"/>
<reference evidence="2" key="1">
    <citation type="submission" date="2017-01" db="EMBL/GenBank/DDBJ databases">
        <authorList>
            <person name="Varghese N."/>
            <person name="Submissions S."/>
        </authorList>
    </citation>
    <scope>NUCLEOTIDE SEQUENCE [LARGE SCALE GENOMIC DNA]</scope>
    <source>
        <strain evidence="2">DSM 7027</strain>
    </source>
</reference>
<evidence type="ECO:0000313" key="1">
    <source>
        <dbReference type="EMBL" id="SIQ96093.1"/>
    </source>
</evidence>
<dbReference type="InterPro" id="IPR010263">
    <property type="entry name" value="T6SS_TssK"/>
</dbReference>
<evidence type="ECO:0000313" key="2">
    <source>
        <dbReference type="Proteomes" id="UP000186895"/>
    </source>
</evidence>
<dbReference type="EMBL" id="FTMN01000012">
    <property type="protein sequence ID" value="SIQ96093.1"/>
    <property type="molecule type" value="Genomic_DNA"/>
</dbReference>